<dbReference type="PANTHER" id="PTHR18945">
    <property type="entry name" value="NEUROTRANSMITTER GATED ION CHANNEL"/>
    <property type="match status" value="1"/>
</dbReference>
<feature type="transmembrane region" description="Helical" evidence="11">
    <location>
        <begin position="213"/>
        <end position="234"/>
    </location>
</feature>
<evidence type="ECO:0000256" key="1">
    <source>
        <dbReference type="ARBA" id="ARBA00004141"/>
    </source>
</evidence>
<keyword evidence="9 11" id="KW-0472">Membrane</keyword>
<keyword evidence="7 11" id="KW-1133">Transmembrane helix</keyword>
<dbReference type="GO" id="GO:0005230">
    <property type="term" value="F:extracellular ligand-gated monoatomic ion channel activity"/>
    <property type="evidence" value="ECO:0007669"/>
    <property type="project" value="InterPro"/>
</dbReference>
<evidence type="ECO:0000259" key="12">
    <source>
        <dbReference type="Pfam" id="PF02931"/>
    </source>
</evidence>
<dbReference type="InterPro" id="IPR036734">
    <property type="entry name" value="Neur_chan_lig-bd_sf"/>
</dbReference>
<dbReference type="Gene3D" id="1.20.58.390">
    <property type="entry name" value="Neurotransmitter-gated ion-channel transmembrane domain"/>
    <property type="match status" value="1"/>
</dbReference>
<organism evidence="15 16">
    <name type="scientific">Heligmosomoides polygyrus</name>
    <name type="common">Parasitic roundworm</name>
    <dbReference type="NCBI Taxonomy" id="6339"/>
    <lineage>
        <taxon>Eukaryota</taxon>
        <taxon>Metazoa</taxon>
        <taxon>Ecdysozoa</taxon>
        <taxon>Nematoda</taxon>
        <taxon>Chromadorea</taxon>
        <taxon>Rhabditida</taxon>
        <taxon>Rhabditina</taxon>
        <taxon>Rhabditomorpha</taxon>
        <taxon>Strongyloidea</taxon>
        <taxon>Heligmosomidae</taxon>
        <taxon>Heligmosomoides</taxon>
    </lineage>
</organism>
<evidence type="ECO:0000256" key="4">
    <source>
        <dbReference type="ARBA" id="ARBA00022475"/>
    </source>
</evidence>
<keyword evidence="15" id="KW-1185">Reference proteome</keyword>
<keyword evidence="6" id="KW-0732">Signal</keyword>
<evidence type="ECO:0000256" key="10">
    <source>
        <dbReference type="ARBA" id="ARBA00023303"/>
    </source>
</evidence>
<evidence type="ECO:0000256" key="9">
    <source>
        <dbReference type="ARBA" id="ARBA00023136"/>
    </source>
</evidence>
<evidence type="ECO:0000256" key="6">
    <source>
        <dbReference type="ARBA" id="ARBA00022729"/>
    </source>
</evidence>
<dbReference type="InterPro" id="IPR006029">
    <property type="entry name" value="Neurotrans-gated_channel_TM"/>
</dbReference>
<dbReference type="Pfam" id="PF02932">
    <property type="entry name" value="Neur_chan_memb"/>
    <property type="match status" value="1"/>
</dbReference>
<dbReference type="SUPFAM" id="SSF90112">
    <property type="entry name" value="Neurotransmitter-gated ion-channel transmembrane pore"/>
    <property type="match status" value="1"/>
</dbReference>
<dbReference type="InterPro" id="IPR036719">
    <property type="entry name" value="Neuro-gated_channel_TM_sf"/>
</dbReference>
<evidence type="ECO:0000256" key="5">
    <source>
        <dbReference type="ARBA" id="ARBA00022692"/>
    </source>
</evidence>
<comment type="subcellular location">
    <subcellularLocation>
        <location evidence="2">Cell membrane</location>
    </subcellularLocation>
    <subcellularLocation>
        <location evidence="1">Membrane</location>
        <topology evidence="1">Multi-pass membrane protein</topology>
    </subcellularLocation>
</comment>
<dbReference type="GO" id="GO:0004888">
    <property type="term" value="F:transmembrane signaling receptor activity"/>
    <property type="evidence" value="ECO:0007669"/>
    <property type="project" value="InterPro"/>
</dbReference>
<evidence type="ECO:0000259" key="13">
    <source>
        <dbReference type="Pfam" id="PF02932"/>
    </source>
</evidence>
<dbReference type="InterPro" id="IPR006201">
    <property type="entry name" value="Neur_channel"/>
</dbReference>
<dbReference type="WBParaSite" id="HPBE_0001459601-mRNA-1">
    <property type="protein sequence ID" value="HPBE_0001459601-mRNA-1"/>
    <property type="gene ID" value="HPBE_0001459601"/>
</dbReference>
<dbReference type="AlphaFoldDB" id="A0A183G0H5"/>
<keyword evidence="8" id="KW-0406">Ion transport</keyword>
<proteinExistence type="predicted"/>
<dbReference type="Pfam" id="PF02931">
    <property type="entry name" value="Neur_chan_LBD"/>
    <property type="match status" value="1"/>
</dbReference>
<name>A0A183G0H5_HELPZ</name>
<dbReference type="InterPro" id="IPR006202">
    <property type="entry name" value="Neur_chan_lig-bd"/>
</dbReference>
<keyword evidence="5 11" id="KW-0812">Transmembrane</keyword>
<keyword evidence="10" id="KW-0407">Ion channel</keyword>
<dbReference type="EMBL" id="UZAH01028441">
    <property type="protein sequence ID" value="VDP00136.1"/>
    <property type="molecule type" value="Genomic_DNA"/>
</dbReference>
<evidence type="ECO:0000313" key="16">
    <source>
        <dbReference type="WBParaSite" id="HPBE_0001459601-mRNA-1"/>
    </source>
</evidence>
<evidence type="ECO:0000256" key="8">
    <source>
        <dbReference type="ARBA" id="ARBA00023065"/>
    </source>
</evidence>
<protein>
    <submittedName>
        <fullName evidence="16">Neur_chan_memb domain-containing protein</fullName>
    </submittedName>
</protein>
<dbReference type="OrthoDB" id="8890589at2759"/>
<keyword evidence="3" id="KW-0813">Transport</keyword>
<feature type="domain" description="Neurotransmitter-gated ion-channel transmembrane" evidence="13">
    <location>
        <begin position="188"/>
        <end position="280"/>
    </location>
</feature>
<evidence type="ECO:0000256" key="2">
    <source>
        <dbReference type="ARBA" id="ARBA00004236"/>
    </source>
</evidence>
<feature type="domain" description="Neurotransmitter-gated ion-channel ligand-binding" evidence="12">
    <location>
        <begin position="95"/>
        <end position="147"/>
    </location>
</feature>
<evidence type="ECO:0000256" key="7">
    <source>
        <dbReference type="ARBA" id="ARBA00022989"/>
    </source>
</evidence>
<dbReference type="InterPro" id="IPR038050">
    <property type="entry name" value="Neuro_actylchol_rec"/>
</dbReference>
<keyword evidence="4" id="KW-1003">Cell membrane</keyword>
<accession>A0A183G0H5</accession>
<dbReference type="Gene3D" id="2.70.170.10">
    <property type="entry name" value="Neurotransmitter-gated ion-channel ligand-binding domain"/>
    <property type="match status" value="1"/>
</dbReference>
<dbReference type="InterPro" id="IPR006028">
    <property type="entry name" value="GABAA/Glycine_rcpt"/>
</dbReference>
<reference evidence="14 15" key="1">
    <citation type="submission" date="2018-11" db="EMBL/GenBank/DDBJ databases">
        <authorList>
            <consortium name="Pathogen Informatics"/>
        </authorList>
    </citation>
    <scope>NUCLEOTIDE SEQUENCE [LARGE SCALE GENOMIC DNA]</scope>
</reference>
<feature type="transmembrane region" description="Helical" evidence="11">
    <location>
        <begin position="246"/>
        <end position="267"/>
    </location>
</feature>
<sequence length="391" mass="45055">MRFASGATRGERKTALSSALLHRFSALCLLDGAARPVLLTSGFSDFQSFDADIYVYMSWRDVRLAHNFSDYVLINDDAMRNQIWYVLLLLNSPSRFYPMDSQMCSIRVLSYAYIATQVNVTWFDSNPIRSNPDIGLPEFVITAVTKSYCNGTYRYALMPNSYKLDDFSCLEGNLFLSRSIGYNLVQSYIPTGLIVMISWVSFWIDRRAVPARVTLSFTTLVSLTTLGNGLRFGLPQVSYAKAIDLWYGACMLFVFSALLEFAIINSYMRKSEKFDSMGKKIYSNIAIAKSKPYDLDYGGETGANSFSCRLSYTVIERAPNVTHSTRNPNLHRFPSMVHYRFQMSKDYSRQALRIDKQCRYGFPLTFLAWNLWYWWYYLVFQKVDYFHLTGV</sequence>
<feature type="transmembrane region" description="Helical" evidence="11">
    <location>
        <begin position="187"/>
        <end position="204"/>
    </location>
</feature>
<dbReference type="Proteomes" id="UP000050761">
    <property type="component" value="Unassembled WGS sequence"/>
</dbReference>
<reference evidence="16" key="2">
    <citation type="submission" date="2019-09" db="UniProtKB">
        <authorList>
            <consortium name="WormBaseParasite"/>
        </authorList>
    </citation>
    <scope>IDENTIFICATION</scope>
</reference>
<evidence type="ECO:0000313" key="15">
    <source>
        <dbReference type="Proteomes" id="UP000050761"/>
    </source>
</evidence>
<dbReference type="SUPFAM" id="SSF63712">
    <property type="entry name" value="Nicotinic receptor ligand binding domain-like"/>
    <property type="match status" value="1"/>
</dbReference>
<accession>A0A3P8DXY3</accession>
<evidence type="ECO:0000256" key="11">
    <source>
        <dbReference type="SAM" id="Phobius"/>
    </source>
</evidence>
<dbReference type="GO" id="GO:0005886">
    <property type="term" value="C:plasma membrane"/>
    <property type="evidence" value="ECO:0007669"/>
    <property type="project" value="UniProtKB-SubCell"/>
</dbReference>
<evidence type="ECO:0000313" key="14">
    <source>
        <dbReference type="EMBL" id="VDP00136.1"/>
    </source>
</evidence>
<dbReference type="PRINTS" id="PR00253">
    <property type="entry name" value="GABAARECEPTR"/>
</dbReference>
<evidence type="ECO:0000256" key="3">
    <source>
        <dbReference type="ARBA" id="ARBA00022448"/>
    </source>
</evidence>
<dbReference type="CDD" id="cd19049">
    <property type="entry name" value="LGIC_TM_anion"/>
    <property type="match status" value="1"/>
</dbReference>
<feature type="transmembrane region" description="Helical" evidence="11">
    <location>
        <begin position="358"/>
        <end position="376"/>
    </location>
</feature>
<gene>
    <name evidence="14" type="ORF">HPBE_LOCUS14597</name>
</gene>